<organism evidence="1 2">
    <name type="scientific">Candidatus Methanodesulfokora washburnensis</name>
    <dbReference type="NCBI Taxonomy" id="2478471"/>
    <lineage>
        <taxon>Archaea</taxon>
        <taxon>Thermoproteota</taxon>
        <taxon>Candidatus Korarchaeia</taxon>
        <taxon>Candidatus Korarchaeia incertae sedis</taxon>
        <taxon>Candidatus Methanodesulfokora</taxon>
    </lineage>
</organism>
<comment type="caution">
    <text evidence="1">The sequence shown here is derived from an EMBL/GenBank/DDBJ whole genome shotgun (WGS) entry which is preliminary data.</text>
</comment>
<dbReference type="RefSeq" id="WP_125671691.1">
    <property type="nucleotide sequence ID" value="NZ_RCOS01000106.1"/>
</dbReference>
<evidence type="ECO:0000313" key="2">
    <source>
        <dbReference type="Proteomes" id="UP000277582"/>
    </source>
</evidence>
<sequence>MTRTMETLMLTLISLALIASLIPKIQEMQSYFYPRETGSIRILEFDPSGKIIVLNEGPGQIKYGSFHVLINGTYICTFRGNGTLNVGDSLEIRFEPPFPVNGSLFEVKVVGPGGVEAEATFVSG</sequence>
<proteinExistence type="predicted"/>
<name>A0A3R9QDH6_9CREN</name>
<gene>
    <name evidence="1" type="ORF">D6D85_09160</name>
</gene>
<evidence type="ECO:0000313" key="1">
    <source>
        <dbReference type="EMBL" id="RSN73914.1"/>
    </source>
</evidence>
<accession>A0A3R9QDH6</accession>
<dbReference type="Proteomes" id="UP000277582">
    <property type="component" value="Unassembled WGS sequence"/>
</dbReference>
<protein>
    <submittedName>
        <fullName evidence="1">Uncharacterized protein</fullName>
    </submittedName>
</protein>
<dbReference type="EMBL" id="RCOS01000106">
    <property type="protein sequence ID" value="RSN73914.1"/>
    <property type="molecule type" value="Genomic_DNA"/>
</dbReference>
<keyword evidence="2" id="KW-1185">Reference proteome</keyword>
<reference evidence="1 2" key="1">
    <citation type="submission" date="2018-10" db="EMBL/GenBank/DDBJ databases">
        <title>Co-occurring genomic capacity for anaerobic methane metabolism and dissimilatory sulfite reduction discovered in the Korarchaeota.</title>
        <authorList>
            <person name="Mckay L.J."/>
            <person name="Dlakic M."/>
            <person name="Fields M.W."/>
            <person name="Delmont T.O."/>
            <person name="Eren A.M."/>
            <person name="Jay Z.J."/>
            <person name="Klingelsmith K.B."/>
            <person name="Rusch D.B."/>
            <person name="Inskeep W.P."/>
        </authorList>
    </citation>
    <scope>NUCLEOTIDE SEQUENCE [LARGE SCALE GENOMIC DNA]</scope>
    <source>
        <strain evidence="1 2">MDKW</strain>
    </source>
</reference>
<dbReference type="AlphaFoldDB" id="A0A3R9QDH6"/>